<feature type="transmembrane region" description="Helical" evidence="1">
    <location>
        <begin position="83"/>
        <end position="101"/>
    </location>
</feature>
<organism evidence="2 3">
    <name type="scientific">Metabacillus endolithicus</name>
    <dbReference type="NCBI Taxonomy" id="1535204"/>
    <lineage>
        <taxon>Bacteria</taxon>
        <taxon>Bacillati</taxon>
        <taxon>Bacillota</taxon>
        <taxon>Bacilli</taxon>
        <taxon>Bacillales</taxon>
        <taxon>Bacillaceae</taxon>
        <taxon>Metabacillus</taxon>
    </lineage>
</organism>
<keyword evidence="1" id="KW-0812">Transmembrane</keyword>
<evidence type="ECO:0000313" key="3">
    <source>
        <dbReference type="Proteomes" id="UP001597318"/>
    </source>
</evidence>
<gene>
    <name evidence="2" type="ORF">ACFSKK_12925</name>
</gene>
<dbReference type="EMBL" id="JBHUIK010000002">
    <property type="protein sequence ID" value="MFD2214588.1"/>
    <property type="molecule type" value="Genomic_DNA"/>
</dbReference>
<name>A0ABW5BWP8_9BACI</name>
<comment type="caution">
    <text evidence="2">The sequence shown here is derived from an EMBL/GenBank/DDBJ whole genome shotgun (WGS) entry which is preliminary data.</text>
</comment>
<feature type="transmembrane region" description="Helical" evidence="1">
    <location>
        <begin position="59"/>
        <end position="77"/>
    </location>
</feature>
<keyword evidence="1" id="KW-1133">Transmembrane helix</keyword>
<keyword evidence="1" id="KW-0472">Membrane</keyword>
<sequence length="146" mass="16447">MNHLKALAIKSVVSFLLLFVVLGLLFQYSLSVILGLTLILGLVSYILGDLMLLPRTSNFTATISDFAIAMLLTWFYLATITTYATNVFIASLITAIGVALFESVFHRYMRKNVLHEKESHVNIGNLRYTTEVSEEISPDYHKIKED</sequence>
<dbReference type="Pfam" id="PF10710">
    <property type="entry name" value="DUF2512"/>
    <property type="match status" value="1"/>
</dbReference>
<dbReference type="Proteomes" id="UP001597318">
    <property type="component" value="Unassembled WGS sequence"/>
</dbReference>
<evidence type="ECO:0000313" key="2">
    <source>
        <dbReference type="EMBL" id="MFD2214588.1"/>
    </source>
</evidence>
<reference evidence="3" key="1">
    <citation type="journal article" date="2019" name="Int. J. Syst. Evol. Microbiol.">
        <title>The Global Catalogue of Microorganisms (GCM) 10K type strain sequencing project: providing services to taxonomists for standard genome sequencing and annotation.</title>
        <authorList>
            <consortium name="The Broad Institute Genomics Platform"/>
            <consortium name="The Broad Institute Genome Sequencing Center for Infectious Disease"/>
            <person name="Wu L."/>
            <person name="Ma J."/>
        </authorList>
    </citation>
    <scope>NUCLEOTIDE SEQUENCE [LARGE SCALE GENOMIC DNA]</scope>
    <source>
        <strain evidence="3">CGMCC 1.15474</strain>
    </source>
</reference>
<evidence type="ECO:0000256" key="1">
    <source>
        <dbReference type="SAM" id="Phobius"/>
    </source>
</evidence>
<proteinExistence type="predicted"/>
<keyword evidence="3" id="KW-1185">Reference proteome</keyword>
<protein>
    <submittedName>
        <fullName evidence="2">DUF2512 family protein</fullName>
    </submittedName>
</protein>
<accession>A0ABW5BWP8</accession>
<dbReference type="RefSeq" id="WP_247343407.1">
    <property type="nucleotide sequence ID" value="NZ_CP095550.1"/>
</dbReference>
<feature type="transmembrane region" description="Helical" evidence="1">
    <location>
        <begin position="7"/>
        <end position="26"/>
    </location>
</feature>
<feature type="transmembrane region" description="Helical" evidence="1">
    <location>
        <begin position="32"/>
        <end position="52"/>
    </location>
</feature>
<dbReference type="InterPro" id="IPR019649">
    <property type="entry name" value="DUF2512"/>
</dbReference>